<dbReference type="GO" id="GO:0005801">
    <property type="term" value="C:cis-Golgi network"/>
    <property type="evidence" value="ECO:0007669"/>
    <property type="project" value="TreeGrafter"/>
</dbReference>
<keyword evidence="4" id="KW-0206">Cytoskeleton</keyword>
<dbReference type="GO" id="GO:0008017">
    <property type="term" value="F:microtubule binding"/>
    <property type="evidence" value="ECO:0007669"/>
    <property type="project" value="InterPro"/>
</dbReference>
<evidence type="ECO:0000256" key="1">
    <source>
        <dbReference type="ARBA" id="ARBA00004245"/>
    </source>
</evidence>
<dbReference type="Ensembl" id="ENSPKIT00000018515.1">
    <property type="protein sequence ID" value="ENSPKIP00000037545.1"/>
    <property type="gene ID" value="ENSPKIG00000015691.1"/>
</dbReference>
<dbReference type="GO" id="GO:0070507">
    <property type="term" value="P:regulation of microtubule cytoskeleton organization"/>
    <property type="evidence" value="ECO:0007669"/>
    <property type="project" value="TreeGrafter"/>
</dbReference>
<evidence type="ECO:0000256" key="2">
    <source>
        <dbReference type="ARBA" id="ARBA00005728"/>
    </source>
</evidence>
<dbReference type="InterPro" id="IPR007882">
    <property type="entry name" value="MAP6"/>
</dbReference>
<sequence length="280" mass="31655">MAWPCISRVCCLARFWNQFDKSDLAVPLTIPNYSDIREQDAPASIKTHLPADRTLQSYCPTPDHRRSPSVRDLAEAKRRIAGQHDVDEQPLLRTSLYKQDFKPWPIPRRHNVSPGTESKTSIPRKYYPKKTQKRPEKGERGRGNPLEPRAKVFITSSYRQDYQDWTGPSLSRLAEQKKSTPLPTVPMVTSYRAAFGGHGPRAMEKLRVERPAQRLRSPPTGIRTEGETVRTQRSSNPSAIFQSSSVMVPSTGATGEAQQLRACLRCKQEGVTPYRTPACQ</sequence>
<dbReference type="PANTHER" id="PTHR14759:SF36">
    <property type="entry name" value="PROTEIN CBG28115"/>
    <property type="match status" value="1"/>
</dbReference>
<evidence type="ECO:0000256" key="4">
    <source>
        <dbReference type="ARBA" id="ARBA00023212"/>
    </source>
</evidence>
<comment type="similarity">
    <text evidence="2">Belongs to the STOP family.</text>
</comment>
<dbReference type="KEGG" id="pki:111836771"/>
<reference evidence="6" key="1">
    <citation type="submission" date="2025-08" db="UniProtKB">
        <authorList>
            <consortium name="Ensembl"/>
        </authorList>
    </citation>
    <scope>IDENTIFICATION</scope>
</reference>
<keyword evidence="3" id="KW-0963">Cytoplasm</keyword>
<dbReference type="PANTHER" id="PTHR14759">
    <property type="entry name" value="STOP PROTEIN"/>
    <property type="match status" value="1"/>
</dbReference>
<dbReference type="OrthoDB" id="9632339at2759"/>
<protein>
    <submittedName>
        <fullName evidence="6">MAP6 domain-containing protein 1-like</fullName>
    </submittedName>
</protein>
<evidence type="ECO:0000313" key="6">
    <source>
        <dbReference type="Ensembl" id="ENSPKIP00000037545.1"/>
    </source>
</evidence>
<accession>A0A3B3T4F0</accession>
<dbReference type="GO" id="GO:0005516">
    <property type="term" value="F:calmodulin binding"/>
    <property type="evidence" value="ECO:0007669"/>
    <property type="project" value="InterPro"/>
</dbReference>
<name>A0A3B3T4F0_9TELE</name>
<dbReference type="GO" id="GO:0005798">
    <property type="term" value="C:Golgi-associated vesicle"/>
    <property type="evidence" value="ECO:0007669"/>
    <property type="project" value="TreeGrafter"/>
</dbReference>
<feature type="compositionally biased region" description="Basic and acidic residues" evidence="5">
    <location>
        <begin position="133"/>
        <end position="142"/>
    </location>
</feature>
<dbReference type="Proteomes" id="UP000261540">
    <property type="component" value="Unplaced"/>
</dbReference>
<dbReference type="GO" id="GO:0030705">
    <property type="term" value="P:cytoskeleton-dependent intracellular transport"/>
    <property type="evidence" value="ECO:0007669"/>
    <property type="project" value="TreeGrafter"/>
</dbReference>
<dbReference type="GeneTree" id="ENSGT00530000063947"/>
<dbReference type="STRING" id="1676925.ENSPKIP00000037545"/>
<dbReference type="GO" id="GO:0000226">
    <property type="term" value="P:microtubule cytoskeleton organization"/>
    <property type="evidence" value="ECO:0007669"/>
    <property type="project" value="InterPro"/>
</dbReference>
<comment type="subcellular location">
    <subcellularLocation>
        <location evidence="1">Cytoplasm</location>
        <location evidence="1">Cytoskeleton</location>
    </subcellularLocation>
</comment>
<dbReference type="GO" id="GO:0005874">
    <property type="term" value="C:microtubule"/>
    <property type="evidence" value="ECO:0007669"/>
    <property type="project" value="InterPro"/>
</dbReference>
<proteinExistence type="inferred from homology"/>
<feature type="region of interest" description="Disordered" evidence="5">
    <location>
        <begin position="43"/>
        <end position="69"/>
    </location>
</feature>
<evidence type="ECO:0000256" key="3">
    <source>
        <dbReference type="ARBA" id="ARBA00022490"/>
    </source>
</evidence>
<keyword evidence="7" id="KW-1185">Reference proteome</keyword>
<organism evidence="6 7">
    <name type="scientific">Paramormyrops kingsleyae</name>
    <dbReference type="NCBI Taxonomy" id="1676925"/>
    <lineage>
        <taxon>Eukaryota</taxon>
        <taxon>Metazoa</taxon>
        <taxon>Chordata</taxon>
        <taxon>Craniata</taxon>
        <taxon>Vertebrata</taxon>
        <taxon>Euteleostomi</taxon>
        <taxon>Actinopterygii</taxon>
        <taxon>Neopterygii</taxon>
        <taxon>Teleostei</taxon>
        <taxon>Osteoglossocephala</taxon>
        <taxon>Osteoglossomorpha</taxon>
        <taxon>Osteoglossiformes</taxon>
        <taxon>Mormyridae</taxon>
        <taxon>Paramormyrops</taxon>
    </lineage>
</organism>
<evidence type="ECO:0000256" key="5">
    <source>
        <dbReference type="SAM" id="MobiDB-lite"/>
    </source>
</evidence>
<feature type="region of interest" description="Disordered" evidence="5">
    <location>
        <begin position="103"/>
        <end position="146"/>
    </location>
</feature>
<evidence type="ECO:0000313" key="7">
    <source>
        <dbReference type="Proteomes" id="UP000261540"/>
    </source>
</evidence>
<dbReference type="AlphaFoldDB" id="A0A3B3T4F0"/>
<reference evidence="6" key="2">
    <citation type="submission" date="2025-09" db="UniProtKB">
        <authorList>
            <consortium name="Ensembl"/>
        </authorList>
    </citation>
    <scope>IDENTIFICATION</scope>
</reference>